<accession>A0A9D4ZPL3</accession>
<protein>
    <submittedName>
        <fullName evidence="1">Uncharacterized protein</fullName>
    </submittedName>
</protein>
<proteinExistence type="predicted"/>
<dbReference type="EMBL" id="JABFUD020000002">
    <property type="protein sequence ID" value="KAI5083169.1"/>
    <property type="molecule type" value="Genomic_DNA"/>
</dbReference>
<gene>
    <name evidence="1" type="ORF">GOP47_0002912</name>
</gene>
<evidence type="ECO:0000313" key="1">
    <source>
        <dbReference type="EMBL" id="KAI5083169.1"/>
    </source>
</evidence>
<comment type="caution">
    <text evidence="1">The sequence shown here is derived from an EMBL/GenBank/DDBJ whole genome shotgun (WGS) entry which is preliminary data.</text>
</comment>
<dbReference type="Proteomes" id="UP000886520">
    <property type="component" value="Chromosome 3"/>
</dbReference>
<name>A0A9D4ZPL3_ADICA</name>
<sequence length="83" mass="9473">MCSLEGDEGKAKRITPSHVGVPLQPGNWAALLLMTGSHHFDIRSHFDHRISKKILWWQELELQRELHISLHLLSIVPDGEAED</sequence>
<organism evidence="1 2">
    <name type="scientific">Adiantum capillus-veneris</name>
    <name type="common">Maidenhair fern</name>
    <dbReference type="NCBI Taxonomy" id="13818"/>
    <lineage>
        <taxon>Eukaryota</taxon>
        <taxon>Viridiplantae</taxon>
        <taxon>Streptophyta</taxon>
        <taxon>Embryophyta</taxon>
        <taxon>Tracheophyta</taxon>
        <taxon>Polypodiopsida</taxon>
        <taxon>Polypodiidae</taxon>
        <taxon>Polypodiales</taxon>
        <taxon>Pteridineae</taxon>
        <taxon>Pteridaceae</taxon>
        <taxon>Vittarioideae</taxon>
        <taxon>Adiantum</taxon>
    </lineage>
</organism>
<reference evidence="1" key="1">
    <citation type="submission" date="2021-01" db="EMBL/GenBank/DDBJ databases">
        <title>Adiantum capillus-veneris genome.</title>
        <authorList>
            <person name="Fang Y."/>
            <person name="Liao Q."/>
        </authorList>
    </citation>
    <scope>NUCLEOTIDE SEQUENCE</scope>
    <source>
        <strain evidence="1">H3</strain>
        <tissue evidence="1">Leaf</tissue>
    </source>
</reference>
<keyword evidence="2" id="KW-1185">Reference proteome</keyword>
<dbReference type="AlphaFoldDB" id="A0A9D4ZPL3"/>
<evidence type="ECO:0000313" key="2">
    <source>
        <dbReference type="Proteomes" id="UP000886520"/>
    </source>
</evidence>